<reference evidence="3" key="1">
    <citation type="submission" date="2025-08" db="UniProtKB">
        <authorList>
            <consortium name="Ensembl"/>
        </authorList>
    </citation>
    <scope>IDENTIFICATION</scope>
</reference>
<comment type="subunit">
    <text evidence="2">Forms a homohexamer that can probably bind six kinase subunits.</text>
</comment>
<accession>A0A667GPW2</accession>
<dbReference type="Pfam" id="PF01111">
    <property type="entry name" value="CKS"/>
    <property type="match status" value="1"/>
</dbReference>
<dbReference type="InterPro" id="IPR036858">
    <property type="entry name" value="Cyclin-dep_kinase_reg-sub_sf"/>
</dbReference>
<evidence type="ECO:0000313" key="4">
    <source>
        <dbReference type="Proteomes" id="UP000472241"/>
    </source>
</evidence>
<dbReference type="GO" id="GO:0016538">
    <property type="term" value="F:cyclin-dependent protein serine/threonine kinase regulator activity"/>
    <property type="evidence" value="ECO:0007669"/>
    <property type="project" value="InterPro"/>
</dbReference>
<evidence type="ECO:0000256" key="2">
    <source>
        <dbReference type="ARBA" id="ARBA00011253"/>
    </source>
</evidence>
<evidence type="ECO:0000256" key="1">
    <source>
        <dbReference type="ARBA" id="ARBA00002449"/>
    </source>
</evidence>
<dbReference type="Ensembl" id="ENSLCNT00005019336.1">
    <property type="protein sequence ID" value="ENSLCNP00005017236.1"/>
    <property type="gene ID" value="ENSLCNG00005011343.1"/>
</dbReference>
<evidence type="ECO:0008006" key="5">
    <source>
        <dbReference type="Google" id="ProtNLM"/>
    </source>
</evidence>
<dbReference type="AlphaFoldDB" id="A0A667GPW2"/>
<protein>
    <recommendedName>
        <fullName evidence="5">Cyclin-dependent kinases regulatory subunit</fullName>
    </recommendedName>
</protein>
<dbReference type="InterPro" id="IPR000789">
    <property type="entry name" value="Cyclin-dep_kinase_reg-sub"/>
</dbReference>
<proteinExistence type="predicted"/>
<name>A0A667GPW2_LYNCA</name>
<dbReference type="Gene3D" id="3.30.170.10">
    <property type="entry name" value="Cyclin-dependent kinase, regulatory subunit"/>
    <property type="match status" value="1"/>
</dbReference>
<sequence>MSTTSTGMSCYPENFPDKYHLMSGEEWRLGVQWSLCWIHYRTREPEPHSLLFRQPLPKQQQK</sequence>
<dbReference type="Proteomes" id="UP000472241">
    <property type="component" value="Unplaced"/>
</dbReference>
<keyword evidence="4" id="KW-1185">Reference proteome</keyword>
<reference evidence="3" key="2">
    <citation type="submission" date="2025-09" db="UniProtKB">
        <authorList>
            <consortium name="Ensembl"/>
        </authorList>
    </citation>
    <scope>IDENTIFICATION</scope>
</reference>
<comment type="function">
    <text evidence="1">Binds to the catalytic subunit of the cyclin dependent kinases and is essential for their biological function.</text>
</comment>
<organism evidence="3 4">
    <name type="scientific">Lynx canadensis</name>
    <name type="common">Canada lynx</name>
    <name type="synonym">Felis canadensis</name>
    <dbReference type="NCBI Taxonomy" id="61383"/>
    <lineage>
        <taxon>Eukaryota</taxon>
        <taxon>Metazoa</taxon>
        <taxon>Chordata</taxon>
        <taxon>Craniata</taxon>
        <taxon>Vertebrata</taxon>
        <taxon>Euteleostomi</taxon>
        <taxon>Mammalia</taxon>
        <taxon>Eutheria</taxon>
        <taxon>Laurasiatheria</taxon>
        <taxon>Carnivora</taxon>
        <taxon>Feliformia</taxon>
        <taxon>Felidae</taxon>
        <taxon>Felinae</taxon>
        <taxon>Lynx</taxon>
    </lineage>
</organism>
<dbReference type="SUPFAM" id="SSF55637">
    <property type="entry name" value="Cell cycle regulatory proteins"/>
    <property type="match status" value="1"/>
</dbReference>
<evidence type="ECO:0000313" key="3">
    <source>
        <dbReference type="Ensembl" id="ENSLCNP00005017236.1"/>
    </source>
</evidence>